<dbReference type="RefSeq" id="WP_062609296.1">
    <property type="nucleotide sequence ID" value="NZ_FCOX02000037.1"/>
</dbReference>
<dbReference type="EMBL" id="FCOX02000037">
    <property type="protein sequence ID" value="SAK98449.1"/>
    <property type="molecule type" value="Genomic_DNA"/>
</dbReference>
<evidence type="ECO:0000313" key="2">
    <source>
        <dbReference type="EMBL" id="SAK98449.1"/>
    </source>
</evidence>
<dbReference type="InterPro" id="IPR029032">
    <property type="entry name" value="AhpD-like"/>
</dbReference>
<gene>
    <name evidence="2" type="ORF">AWB78_05667</name>
</gene>
<dbReference type="InterPro" id="IPR052512">
    <property type="entry name" value="4CMD/NDH-1_regulator"/>
</dbReference>
<protein>
    <submittedName>
        <fullName evidence="2">4-carboxymuconolactone decarboxylase</fullName>
    </submittedName>
</protein>
<dbReference type="Gene3D" id="1.20.1290.10">
    <property type="entry name" value="AhpD-like"/>
    <property type="match status" value="1"/>
</dbReference>
<name>A0A158DUX5_9BURK</name>
<dbReference type="GO" id="GO:0051920">
    <property type="term" value="F:peroxiredoxin activity"/>
    <property type="evidence" value="ECO:0007669"/>
    <property type="project" value="InterPro"/>
</dbReference>
<dbReference type="OrthoDB" id="9801400at2"/>
<sequence length="125" mass="13966">MTTENFKKGLALRTELAGKEYVDKAFSDPNDYSVPLHELLTEYCWGAVWSRPGLDRRSRSILNLGMLSALNRSEEFAGHVKIALKNGVTKDEIRECLLQVAVYCGMPAGVTAFRVARKVFEELGV</sequence>
<keyword evidence="3" id="KW-1185">Reference proteome</keyword>
<evidence type="ECO:0000313" key="3">
    <source>
        <dbReference type="Proteomes" id="UP000071859"/>
    </source>
</evidence>
<organism evidence="2 3">
    <name type="scientific">Caballeronia calidae</name>
    <dbReference type="NCBI Taxonomy" id="1777139"/>
    <lineage>
        <taxon>Bacteria</taxon>
        <taxon>Pseudomonadati</taxon>
        <taxon>Pseudomonadota</taxon>
        <taxon>Betaproteobacteria</taxon>
        <taxon>Burkholderiales</taxon>
        <taxon>Burkholderiaceae</taxon>
        <taxon>Caballeronia</taxon>
    </lineage>
</organism>
<dbReference type="Proteomes" id="UP000071859">
    <property type="component" value="Unassembled WGS sequence"/>
</dbReference>
<dbReference type="PANTHER" id="PTHR33570">
    <property type="entry name" value="4-CARBOXYMUCONOLACTONE DECARBOXYLASE FAMILY PROTEIN"/>
    <property type="match status" value="1"/>
</dbReference>
<proteinExistence type="predicted"/>
<dbReference type="InterPro" id="IPR003779">
    <property type="entry name" value="CMD-like"/>
</dbReference>
<reference evidence="2" key="1">
    <citation type="submission" date="2016-01" db="EMBL/GenBank/DDBJ databases">
        <authorList>
            <person name="Peeters C."/>
        </authorList>
    </citation>
    <scope>NUCLEOTIDE SEQUENCE</scope>
    <source>
        <strain evidence="2">LMG 29321</strain>
    </source>
</reference>
<dbReference type="PANTHER" id="PTHR33570:SF2">
    <property type="entry name" value="CARBOXYMUCONOLACTONE DECARBOXYLASE-LIKE DOMAIN-CONTAINING PROTEIN"/>
    <property type="match status" value="1"/>
</dbReference>
<dbReference type="AlphaFoldDB" id="A0A158DUX5"/>
<accession>A0A158DUX5</accession>
<evidence type="ECO:0000259" key="1">
    <source>
        <dbReference type="Pfam" id="PF02627"/>
    </source>
</evidence>
<comment type="caution">
    <text evidence="2">The sequence shown here is derived from an EMBL/GenBank/DDBJ whole genome shotgun (WGS) entry which is preliminary data.</text>
</comment>
<dbReference type="Pfam" id="PF02627">
    <property type="entry name" value="CMD"/>
    <property type="match status" value="1"/>
</dbReference>
<dbReference type="SUPFAM" id="SSF69118">
    <property type="entry name" value="AhpD-like"/>
    <property type="match status" value="1"/>
</dbReference>
<feature type="domain" description="Carboxymuconolactone decarboxylase-like" evidence="1">
    <location>
        <begin position="37"/>
        <end position="117"/>
    </location>
</feature>